<dbReference type="InterPro" id="IPR006674">
    <property type="entry name" value="HD_domain"/>
</dbReference>
<dbReference type="RefSeq" id="WP_173680522.1">
    <property type="nucleotide sequence ID" value="NZ_JAAZWO010000004.1"/>
</dbReference>
<reference evidence="2 3" key="1">
    <citation type="submission" date="2020-04" db="EMBL/GenBank/DDBJ databases">
        <title>Genomic insights into acetone-butanol-ethanol (ABE) fermentation by sequencing solventogenic clostridia strains.</title>
        <authorList>
            <person name="Brown S."/>
        </authorList>
    </citation>
    <scope>NUCLEOTIDE SEQUENCE [LARGE SCALE GENOMIC DNA]</scope>
    <source>
        <strain evidence="2 3">DJ011</strain>
    </source>
</reference>
<dbReference type="AlphaFoldDB" id="A0A923E855"/>
<dbReference type="InterPro" id="IPR003607">
    <property type="entry name" value="HD/PDEase_dom"/>
</dbReference>
<evidence type="ECO:0000313" key="3">
    <source>
        <dbReference type="Proteomes" id="UP000563151"/>
    </source>
</evidence>
<dbReference type="PANTHER" id="PTHR33594:SF1">
    <property type="entry name" value="HD_PDEASE DOMAIN-CONTAINING PROTEIN"/>
    <property type="match status" value="1"/>
</dbReference>
<accession>A0A923E855</accession>
<dbReference type="Pfam" id="PF01966">
    <property type="entry name" value="HD"/>
    <property type="match status" value="1"/>
</dbReference>
<dbReference type="SUPFAM" id="SSF109604">
    <property type="entry name" value="HD-domain/PDEase-like"/>
    <property type="match status" value="1"/>
</dbReference>
<dbReference type="PANTHER" id="PTHR33594">
    <property type="entry name" value="SUPERFAMILY HYDROLASE, PUTATIVE (AFU_ORTHOLOGUE AFUA_1G03035)-RELATED"/>
    <property type="match status" value="1"/>
</dbReference>
<evidence type="ECO:0000259" key="1">
    <source>
        <dbReference type="SMART" id="SM00471"/>
    </source>
</evidence>
<dbReference type="InterPro" id="IPR006675">
    <property type="entry name" value="HDIG_dom"/>
</dbReference>
<dbReference type="Gene3D" id="1.10.3210.50">
    <property type="match status" value="1"/>
</dbReference>
<evidence type="ECO:0000313" key="2">
    <source>
        <dbReference type="EMBL" id="MBC2397012.1"/>
    </source>
</evidence>
<dbReference type="SMART" id="SM00471">
    <property type="entry name" value="HDc"/>
    <property type="match status" value="1"/>
</dbReference>
<gene>
    <name evidence="2" type="ORF">HGG79_04345</name>
</gene>
<dbReference type="Proteomes" id="UP000563151">
    <property type="component" value="Unassembled WGS sequence"/>
</dbReference>
<protein>
    <submittedName>
        <fullName evidence="2">HD domain-containing protein</fullName>
    </submittedName>
</protein>
<keyword evidence="3" id="KW-1185">Reference proteome</keyword>
<comment type="caution">
    <text evidence="2">The sequence shown here is derived from an EMBL/GenBank/DDBJ whole genome shotgun (WGS) entry which is preliminary data.</text>
</comment>
<dbReference type="NCBIfam" id="TIGR00277">
    <property type="entry name" value="HDIG"/>
    <property type="match status" value="1"/>
</dbReference>
<sequence>MDKKYEEILNIVEKELSCSAHNIQHILRVHNICLYLSKYEDNVDEEVLTLSALLHDIARVKEDLDPDRKIKHEVLGSEMAEKILKDKGYSIDKIKKIKHCILCHRFRSGNKPESIEAKILFDADKLDAIGAVGLARAFMLGGEFGQSVYLDISPEEYIKENILENGRIKDFSKHSVNMEYELKMKKVPERLHTKRAKEIGEERLKFIEMFFNTIKEEIKGNK</sequence>
<name>A0A923E855_CLOTT</name>
<dbReference type="EMBL" id="JAAZWO010000004">
    <property type="protein sequence ID" value="MBC2397012.1"/>
    <property type="molecule type" value="Genomic_DNA"/>
</dbReference>
<feature type="domain" description="HD/PDEase" evidence="1">
    <location>
        <begin position="18"/>
        <end position="138"/>
    </location>
</feature>
<organism evidence="2 3">
    <name type="scientific">Clostridium tetanomorphum</name>
    <dbReference type="NCBI Taxonomy" id="1553"/>
    <lineage>
        <taxon>Bacteria</taxon>
        <taxon>Bacillati</taxon>
        <taxon>Bacillota</taxon>
        <taxon>Clostridia</taxon>
        <taxon>Eubacteriales</taxon>
        <taxon>Clostridiaceae</taxon>
        <taxon>Clostridium</taxon>
    </lineage>
</organism>
<dbReference type="CDD" id="cd00077">
    <property type="entry name" value="HDc"/>
    <property type="match status" value="1"/>
</dbReference>
<proteinExistence type="predicted"/>